<accession>A0A0F9C3C1</accession>
<protein>
    <submittedName>
        <fullName evidence="1">Uncharacterized protein</fullName>
    </submittedName>
</protein>
<name>A0A0F9C3C1_9ZZZZ</name>
<gene>
    <name evidence="1" type="ORF">LCGC14_2657470</name>
</gene>
<organism evidence="1">
    <name type="scientific">marine sediment metagenome</name>
    <dbReference type="NCBI Taxonomy" id="412755"/>
    <lineage>
        <taxon>unclassified sequences</taxon>
        <taxon>metagenomes</taxon>
        <taxon>ecological metagenomes</taxon>
    </lineage>
</organism>
<proteinExistence type="predicted"/>
<evidence type="ECO:0000313" key="1">
    <source>
        <dbReference type="EMBL" id="KKK96964.1"/>
    </source>
</evidence>
<sequence>VQPGQLFNNALRLSSEIGDLMEVIDLAINAGLVLPKTVEMGRKNKRRQLACFMQTSLKPDG</sequence>
<dbReference type="AlphaFoldDB" id="A0A0F9C3C1"/>
<dbReference type="EMBL" id="LAZR01046255">
    <property type="protein sequence ID" value="KKK96964.1"/>
    <property type="molecule type" value="Genomic_DNA"/>
</dbReference>
<feature type="non-terminal residue" evidence="1">
    <location>
        <position position="1"/>
    </location>
</feature>
<reference evidence="1" key="1">
    <citation type="journal article" date="2015" name="Nature">
        <title>Complex archaea that bridge the gap between prokaryotes and eukaryotes.</title>
        <authorList>
            <person name="Spang A."/>
            <person name="Saw J.H."/>
            <person name="Jorgensen S.L."/>
            <person name="Zaremba-Niedzwiedzka K."/>
            <person name="Martijn J."/>
            <person name="Lind A.E."/>
            <person name="van Eijk R."/>
            <person name="Schleper C."/>
            <person name="Guy L."/>
            <person name="Ettema T.J."/>
        </authorList>
    </citation>
    <scope>NUCLEOTIDE SEQUENCE</scope>
</reference>
<comment type="caution">
    <text evidence="1">The sequence shown here is derived from an EMBL/GenBank/DDBJ whole genome shotgun (WGS) entry which is preliminary data.</text>
</comment>